<feature type="region of interest" description="Disordered" evidence="1">
    <location>
        <begin position="20"/>
        <end position="51"/>
    </location>
</feature>
<evidence type="ECO:0000256" key="1">
    <source>
        <dbReference type="SAM" id="MobiDB-lite"/>
    </source>
</evidence>
<protein>
    <submittedName>
        <fullName evidence="2">Uncharacterized protein</fullName>
    </submittedName>
</protein>
<dbReference type="AlphaFoldDB" id="A0A422MTD1"/>
<reference evidence="2 3" key="1">
    <citation type="journal article" date="2018" name="BMC Genomics">
        <title>Genomic comparison of Trypanosoma conorhini and Trypanosoma rangeli to Trypanosoma cruzi strains of high and low virulence.</title>
        <authorList>
            <person name="Bradwell K.R."/>
            <person name="Koparde V.N."/>
            <person name="Matveyev A.V."/>
            <person name="Serrano M.G."/>
            <person name="Alves J.M."/>
            <person name="Parikh H."/>
            <person name="Huang B."/>
            <person name="Lee V."/>
            <person name="Espinosa-Alvarez O."/>
            <person name="Ortiz P.A."/>
            <person name="Costa-Martins A.G."/>
            <person name="Teixeira M.M."/>
            <person name="Buck G.A."/>
        </authorList>
    </citation>
    <scope>NUCLEOTIDE SEQUENCE [LARGE SCALE GENOMIC DNA]</scope>
    <source>
        <strain evidence="2 3">AM80</strain>
    </source>
</reference>
<dbReference type="EMBL" id="MKGL01000686">
    <property type="protein sequence ID" value="RNE96464.1"/>
    <property type="molecule type" value="Genomic_DNA"/>
</dbReference>
<organism evidence="2 3">
    <name type="scientific">Trypanosoma rangeli</name>
    <dbReference type="NCBI Taxonomy" id="5698"/>
    <lineage>
        <taxon>Eukaryota</taxon>
        <taxon>Discoba</taxon>
        <taxon>Euglenozoa</taxon>
        <taxon>Kinetoplastea</taxon>
        <taxon>Metakinetoplastina</taxon>
        <taxon>Trypanosomatida</taxon>
        <taxon>Trypanosomatidae</taxon>
        <taxon>Trypanosoma</taxon>
        <taxon>Herpetosoma</taxon>
    </lineage>
</organism>
<feature type="compositionally biased region" description="Polar residues" evidence="1">
    <location>
        <begin position="138"/>
        <end position="147"/>
    </location>
</feature>
<proteinExistence type="predicted"/>
<keyword evidence="3" id="KW-1185">Reference proteome</keyword>
<dbReference type="Proteomes" id="UP000283634">
    <property type="component" value="Unassembled WGS sequence"/>
</dbReference>
<sequence length="227" mass="24343">MSGAGQHLLFGELQFHSLWPSREGRRPHSRRSASSNSPGTHPRTAFSSPLAFIRNNPATALQRRKPLFGCGTALRVGALAKQGTPAPHTCSPSPKKKKQQNPKRRAGRLSHASAAAHKLTAPAHRHPNSRALHLDTASPRSTASSWTPPLRSKRAVCRTVALGSKTQISSICSADQLPHELQYAAASFLQPNHHDLSVTCTLARATPPQSSACASSGVHAAPLDEWH</sequence>
<feature type="region of interest" description="Disordered" evidence="1">
    <location>
        <begin position="81"/>
        <end position="150"/>
    </location>
</feature>
<gene>
    <name evidence="2" type="ORF">TraAM80_09779</name>
</gene>
<feature type="compositionally biased region" description="Basic residues" evidence="1">
    <location>
        <begin position="94"/>
        <end position="108"/>
    </location>
</feature>
<name>A0A422MTD1_TRYRA</name>
<comment type="caution">
    <text evidence="2">The sequence shown here is derived from an EMBL/GenBank/DDBJ whole genome shotgun (WGS) entry which is preliminary data.</text>
</comment>
<evidence type="ECO:0000313" key="2">
    <source>
        <dbReference type="EMBL" id="RNE96464.1"/>
    </source>
</evidence>
<evidence type="ECO:0000313" key="3">
    <source>
        <dbReference type="Proteomes" id="UP000283634"/>
    </source>
</evidence>
<dbReference type="GeneID" id="40333712"/>
<accession>A0A422MTD1</accession>
<dbReference type="RefSeq" id="XP_029233691.1">
    <property type="nucleotide sequence ID" value="XM_029386443.1"/>
</dbReference>